<organism evidence="2 3">
    <name type="scientific">Pseudomonas cannabina</name>
    <dbReference type="NCBI Taxonomy" id="86840"/>
    <lineage>
        <taxon>Bacteria</taxon>
        <taxon>Pseudomonadati</taxon>
        <taxon>Pseudomonadota</taxon>
        <taxon>Gammaproteobacteria</taxon>
        <taxon>Pseudomonadales</taxon>
        <taxon>Pseudomonadaceae</taxon>
        <taxon>Pseudomonas</taxon>
    </lineage>
</organism>
<protein>
    <submittedName>
        <fullName evidence="2">Putative conjugal transfer protein</fullName>
    </submittedName>
</protein>
<reference evidence="2 3" key="1">
    <citation type="submission" date="2018-08" db="EMBL/GenBank/DDBJ databases">
        <title>Recombination of ecologically and evolutionarily significant loci maintains genetic cohesion in the Pseudomonas syringae species complex.</title>
        <authorList>
            <person name="Dillon M."/>
            <person name="Thakur S."/>
            <person name="Almeida R.N.D."/>
            <person name="Weir B.S."/>
            <person name="Guttman D.S."/>
        </authorList>
    </citation>
    <scope>NUCLEOTIDE SEQUENCE [LARGE SCALE GENOMIC DNA]</scope>
    <source>
        <strain evidence="2 3">ICMP 2821</strain>
    </source>
</reference>
<gene>
    <name evidence="2" type="ORF">ALQ64_03161</name>
</gene>
<feature type="signal peptide" evidence="1">
    <location>
        <begin position="1"/>
        <end position="23"/>
    </location>
</feature>
<name>A0A3M3K229_PSECA</name>
<feature type="chain" id="PRO_5017921789" evidence="1">
    <location>
        <begin position="24"/>
        <end position="151"/>
    </location>
</feature>
<dbReference type="EMBL" id="RBOW01001017">
    <property type="protein sequence ID" value="RMN17159.1"/>
    <property type="molecule type" value="Genomic_DNA"/>
</dbReference>
<dbReference type="RefSeq" id="WP_122378217.1">
    <property type="nucleotide sequence ID" value="NZ_RBOW01001017.1"/>
</dbReference>
<comment type="caution">
    <text evidence="2">The sequence shown here is derived from an EMBL/GenBank/DDBJ whole genome shotgun (WGS) entry which is preliminary data.</text>
</comment>
<dbReference type="Proteomes" id="UP000281372">
    <property type="component" value="Unassembled WGS sequence"/>
</dbReference>
<sequence length="151" mass="15964">MKHKLSQLALMLVATVLIAQAQAGEVPVCATAAAKEFAVPAKLFKAMVLAEGWDEASPESKNKAISGGKYGPMGLGGPAIAEMAKGLGVSEASVKEDACANYRAAAWWYVNRSGGNEGDDVWAAVTRFYYGNESRPNAHATELVKTIYAKL</sequence>
<keyword evidence="1" id="KW-0732">Signal</keyword>
<evidence type="ECO:0000256" key="1">
    <source>
        <dbReference type="SAM" id="SignalP"/>
    </source>
</evidence>
<proteinExistence type="predicted"/>
<dbReference type="AlphaFoldDB" id="A0A3M3K229"/>
<accession>A0A3M3K229</accession>
<evidence type="ECO:0000313" key="3">
    <source>
        <dbReference type="Proteomes" id="UP000281372"/>
    </source>
</evidence>
<evidence type="ECO:0000313" key="2">
    <source>
        <dbReference type="EMBL" id="RMN17159.1"/>
    </source>
</evidence>